<evidence type="ECO:0000256" key="2">
    <source>
        <dbReference type="ARBA" id="ARBA00022692"/>
    </source>
</evidence>
<dbReference type="Pfam" id="PF02683">
    <property type="entry name" value="DsbD_TM"/>
    <property type="match status" value="1"/>
</dbReference>
<keyword evidence="3" id="KW-0201">Cytochrome c-type biogenesis</keyword>
<keyword evidence="4 6" id="KW-1133">Transmembrane helix</keyword>
<evidence type="ECO:0000313" key="8">
    <source>
        <dbReference type="EMBL" id="STO56762.1"/>
    </source>
</evidence>
<name>A0A377HM29_GRIHO</name>
<keyword evidence="5 6" id="KW-0472">Membrane</keyword>
<feature type="transmembrane region" description="Helical" evidence="6">
    <location>
        <begin position="69"/>
        <end position="92"/>
    </location>
</feature>
<accession>A0A377HM29</accession>
<protein>
    <submittedName>
        <fullName evidence="8">Thiol:disulfide interchange protein DsbD</fullName>
        <ecNumber evidence="8">1.8.1.8</ecNumber>
    </submittedName>
</protein>
<evidence type="ECO:0000256" key="6">
    <source>
        <dbReference type="SAM" id="Phobius"/>
    </source>
</evidence>
<dbReference type="GO" id="GO:0047134">
    <property type="term" value="F:protein-disulfide reductase [NAD(P)H] activity"/>
    <property type="evidence" value="ECO:0007669"/>
    <property type="project" value="UniProtKB-EC"/>
</dbReference>
<evidence type="ECO:0000256" key="3">
    <source>
        <dbReference type="ARBA" id="ARBA00022748"/>
    </source>
</evidence>
<dbReference type="PANTHER" id="PTHR32234">
    <property type="entry name" value="THIOL:DISULFIDE INTERCHANGE PROTEIN DSBD"/>
    <property type="match status" value="1"/>
</dbReference>
<dbReference type="InterPro" id="IPR003834">
    <property type="entry name" value="Cyt_c_assmbl_TM_dom"/>
</dbReference>
<feature type="transmembrane region" description="Helical" evidence="6">
    <location>
        <begin position="112"/>
        <end position="130"/>
    </location>
</feature>
<dbReference type="GO" id="GO:0045454">
    <property type="term" value="P:cell redox homeostasis"/>
    <property type="evidence" value="ECO:0007669"/>
    <property type="project" value="TreeGrafter"/>
</dbReference>
<proteinExistence type="predicted"/>
<evidence type="ECO:0000256" key="5">
    <source>
        <dbReference type="ARBA" id="ARBA00023136"/>
    </source>
</evidence>
<dbReference type="Proteomes" id="UP000254512">
    <property type="component" value="Unassembled WGS sequence"/>
</dbReference>
<evidence type="ECO:0000259" key="7">
    <source>
        <dbReference type="Pfam" id="PF02683"/>
    </source>
</evidence>
<gene>
    <name evidence="8" type="primary">dsbD_2</name>
    <name evidence="8" type="ORF">NCTC11645_01136</name>
</gene>
<keyword evidence="8" id="KW-0560">Oxidoreductase</keyword>
<comment type="subcellular location">
    <subcellularLocation>
        <location evidence="1">Membrane</location>
        <topology evidence="1">Multi-pass membrane protein</topology>
    </subcellularLocation>
</comment>
<organism evidence="8 9">
    <name type="scientific">Grimontia hollisae</name>
    <name type="common">Vibrio hollisae</name>
    <dbReference type="NCBI Taxonomy" id="673"/>
    <lineage>
        <taxon>Bacteria</taxon>
        <taxon>Pseudomonadati</taxon>
        <taxon>Pseudomonadota</taxon>
        <taxon>Gammaproteobacteria</taxon>
        <taxon>Vibrionales</taxon>
        <taxon>Vibrionaceae</taxon>
        <taxon>Grimontia</taxon>
    </lineage>
</organism>
<dbReference type="AlphaFoldDB" id="A0A377HM29"/>
<feature type="transmembrane region" description="Helical" evidence="6">
    <location>
        <begin position="291"/>
        <end position="308"/>
    </location>
</feature>
<feature type="transmembrane region" description="Helical" evidence="6">
    <location>
        <begin position="226"/>
        <end position="253"/>
    </location>
</feature>
<feature type="domain" description="Cytochrome C biogenesis protein transmembrane" evidence="7">
    <location>
        <begin position="69"/>
        <end position="282"/>
    </location>
</feature>
<feature type="transmembrane region" description="Helical" evidence="6">
    <location>
        <begin position="199"/>
        <end position="220"/>
    </location>
</feature>
<sequence length="332" mass="34958">MAFSVPTVSVNGGKVTATFSASSWMGKPALAGEAITLTVIDNDFLAEQKATVKAGTVIETGSDFSFASAIAFALLGGLILNIMPCVLPVLGLKLSSVVSAQGLEKATVRKQFLASAAGILFSFWILAAFLLPLKLTGNAMGWGIQFQSPLFIGVMVSITALFAANMLGLFEIRLPSAANTWLATKGDNSYAGHFTQGMFATLLATPCSAPFLGTAVAFALTTSTPVLFAIFTSLAVGMALPWLIVAAIPALATRLPKPGPWMNRIKSLFGLMLLATSIWLLTLLANHLTPLWLALLSISVIVFFIRRTDAVYGRKSQLFSISGQHGVAPASL</sequence>
<evidence type="ECO:0000313" key="9">
    <source>
        <dbReference type="Proteomes" id="UP000254512"/>
    </source>
</evidence>
<feature type="transmembrane region" description="Helical" evidence="6">
    <location>
        <begin position="150"/>
        <end position="170"/>
    </location>
</feature>
<dbReference type="GO" id="GO:0016020">
    <property type="term" value="C:membrane"/>
    <property type="evidence" value="ECO:0007669"/>
    <property type="project" value="UniProtKB-SubCell"/>
</dbReference>
<evidence type="ECO:0000256" key="1">
    <source>
        <dbReference type="ARBA" id="ARBA00004141"/>
    </source>
</evidence>
<dbReference type="EMBL" id="UGHD01000002">
    <property type="protein sequence ID" value="STO56762.1"/>
    <property type="molecule type" value="Genomic_DNA"/>
</dbReference>
<evidence type="ECO:0000256" key="4">
    <source>
        <dbReference type="ARBA" id="ARBA00022989"/>
    </source>
</evidence>
<dbReference type="GO" id="GO:0017004">
    <property type="term" value="P:cytochrome complex assembly"/>
    <property type="evidence" value="ECO:0007669"/>
    <property type="project" value="UniProtKB-KW"/>
</dbReference>
<dbReference type="PANTHER" id="PTHR32234:SF3">
    <property type="entry name" value="SUPPRESSION OF COPPER SENSITIVITY PROTEIN"/>
    <property type="match status" value="1"/>
</dbReference>
<keyword evidence="2 6" id="KW-0812">Transmembrane</keyword>
<reference evidence="8 9" key="1">
    <citation type="submission" date="2018-06" db="EMBL/GenBank/DDBJ databases">
        <authorList>
            <consortium name="Pathogen Informatics"/>
            <person name="Doyle S."/>
        </authorList>
    </citation>
    <scope>NUCLEOTIDE SEQUENCE [LARGE SCALE GENOMIC DNA]</scope>
    <source>
        <strain evidence="8 9">NCTC11645</strain>
    </source>
</reference>
<dbReference type="EC" id="1.8.1.8" evidence="8"/>
<feature type="transmembrane region" description="Helical" evidence="6">
    <location>
        <begin position="265"/>
        <end position="285"/>
    </location>
</feature>